<evidence type="ECO:0000259" key="2">
    <source>
        <dbReference type="Pfam" id="PF07584"/>
    </source>
</evidence>
<organism evidence="3 4">
    <name type="scientific">Hymenobacter monticola</name>
    <dbReference type="NCBI Taxonomy" id="1705399"/>
    <lineage>
        <taxon>Bacteria</taxon>
        <taxon>Pseudomonadati</taxon>
        <taxon>Bacteroidota</taxon>
        <taxon>Cytophagia</taxon>
        <taxon>Cytophagales</taxon>
        <taxon>Hymenobacteraceae</taxon>
        <taxon>Hymenobacter</taxon>
    </lineage>
</organism>
<keyword evidence="4" id="KW-1185">Reference proteome</keyword>
<dbReference type="PANTHER" id="PTHR37464">
    <property type="entry name" value="BLL2463 PROTEIN"/>
    <property type="match status" value="1"/>
</dbReference>
<evidence type="ECO:0000313" key="4">
    <source>
        <dbReference type="Proteomes" id="UP000831390"/>
    </source>
</evidence>
<feature type="transmembrane region" description="Helical" evidence="1">
    <location>
        <begin position="56"/>
        <end position="78"/>
    </location>
</feature>
<dbReference type="Pfam" id="PF07584">
    <property type="entry name" value="BatA"/>
    <property type="match status" value="1"/>
</dbReference>
<accession>A0ABY4B665</accession>
<dbReference type="NCBIfam" id="TIGR02226">
    <property type="entry name" value="two_anch"/>
    <property type="match status" value="1"/>
</dbReference>
<sequence>MQLLFPWFLLGLLAISVPVLIHLLQLRRPQRVLFTNTAFIRQVELVTVRHRQVQHWLVLLARVLAVVALVFVFCQPFIPAKKENLVKQNGTDVWVDNTYSMQVRGLSGKDLLEEAVMQAGKLGQVDKTARLRLINSTRKSVSYGEYVDELDGLRLGNKTAGNALTEGTSPLYLFSDFQRNSFTSNTLNKFGREKQVVLVLMKGKASGNVFVDSMWLDDAFVRVRTNLGLHIRVHNGGQADVVDCPVKVFLGAKQVVAFRVSVGAGESVTKVAQVQVGEASLVEGQVVVEDAPVVFDNVYYFTLQPAASIQVLEIGNEPLAQQVYGNEALFAYSFAKAGRVDYGTLQKANLILVSELRAIDAGLREALRAALRRGASVMVVPSASDGARASYDDLFKDLGLGAVQWESQAAAPELREVAMPSAQEPFFRDVFGAQQRAVTMPRVAPVLRWSRTGTDIMRLRDGESYLANFASGTGQVYVFSAPFAAAYSNFMEHALFVPVMYRMAMLSYRSEQLPAYRLDQGVVALKLPATGSEGAATRSDEATFRLVKDSVTLIPAQRVLGSEVRLELPETMTAPGFYQVRQGQKVLTTLAFNANKRESELAAYSVDELRQMLGENHPNVRVVESGADGAGLAADSAAQTGTPLWRYFLAAALVFLLAEALLVRFGRRRAATAQAGVGAKAVA</sequence>
<proteinExistence type="predicted"/>
<feature type="transmembrane region" description="Helical" evidence="1">
    <location>
        <begin position="6"/>
        <end position="24"/>
    </location>
</feature>
<protein>
    <submittedName>
        <fullName evidence="3">BatA domain-containing protein</fullName>
    </submittedName>
</protein>
<reference evidence="3 4" key="1">
    <citation type="submission" date="2022-03" db="EMBL/GenBank/DDBJ databases">
        <title>Hymenobactersp. isolated from the air.</title>
        <authorList>
            <person name="Won M."/>
            <person name="Kwon S.-W."/>
        </authorList>
    </citation>
    <scope>NUCLEOTIDE SEQUENCE [LARGE SCALE GENOMIC DNA]</scope>
    <source>
        <strain evidence="3 4">KACC 22596</strain>
    </source>
</reference>
<dbReference type="InterPro" id="IPR024163">
    <property type="entry name" value="Aerotolerance_reg_N"/>
</dbReference>
<keyword evidence="1" id="KW-0812">Transmembrane</keyword>
<evidence type="ECO:0000256" key="1">
    <source>
        <dbReference type="SAM" id="Phobius"/>
    </source>
</evidence>
<keyword evidence="1" id="KW-0472">Membrane</keyword>
<dbReference type="Proteomes" id="UP000831390">
    <property type="component" value="Chromosome"/>
</dbReference>
<dbReference type="PANTHER" id="PTHR37464:SF1">
    <property type="entry name" value="BLL2463 PROTEIN"/>
    <property type="match status" value="1"/>
</dbReference>
<feature type="transmembrane region" description="Helical" evidence="1">
    <location>
        <begin position="644"/>
        <end position="663"/>
    </location>
</feature>
<keyword evidence="1" id="KW-1133">Transmembrane helix</keyword>
<evidence type="ECO:0000313" key="3">
    <source>
        <dbReference type="EMBL" id="UOE33782.1"/>
    </source>
</evidence>
<dbReference type="RefSeq" id="WP_243514010.1">
    <property type="nucleotide sequence ID" value="NZ_CP094534.1"/>
</dbReference>
<dbReference type="InterPro" id="IPR011933">
    <property type="entry name" value="Double_TM_dom"/>
</dbReference>
<feature type="domain" description="Aerotolerance regulator N-terminal" evidence="2">
    <location>
        <begin position="1"/>
        <end position="76"/>
    </location>
</feature>
<dbReference type="EMBL" id="CP094534">
    <property type="protein sequence ID" value="UOE33782.1"/>
    <property type="molecule type" value="Genomic_DNA"/>
</dbReference>
<gene>
    <name evidence="3" type="ORF">MTP16_22005</name>
</gene>
<name>A0ABY4B665_9BACT</name>